<accession>A0A914RE17</accession>
<keyword evidence="1" id="KW-1185">Reference proteome</keyword>
<dbReference type="Proteomes" id="UP000887564">
    <property type="component" value="Unplaced"/>
</dbReference>
<evidence type="ECO:0000313" key="1">
    <source>
        <dbReference type="Proteomes" id="UP000887564"/>
    </source>
</evidence>
<dbReference type="AlphaFoldDB" id="A0A914RE17"/>
<name>A0A914RE17_PAREQ</name>
<protein>
    <submittedName>
        <fullName evidence="2">Uncharacterized protein</fullName>
    </submittedName>
</protein>
<organism evidence="1 2">
    <name type="scientific">Parascaris equorum</name>
    <name type="common">Equine roundworm</name>
    <dbReference type="NCBI Taxonomy" id="6256"/>
    <lineage>
        <taxon>Eukaryota</taxon>
        <taxon>Metazoa</taxon>
        <taxon>Ecdysozoa</taxon>
        <taxon>Nematoda</taxon>
        <taxon>Chromadorea</taxon>
        <taxon>Rhabditida</taxon>
        <taxon>Spirurina</taxon>
        <taxon>Ascaridomorpha</taxon>
        <taxon>Ascaridoidea</taxon>
        <taxon>Ascarididae</taxon>
        <taxon>Parascaris</taxon>
    </lineage>
</organism>
<proteinExistence type="predicted"/>
<reference evidence="2" key="1">
    <citation type="submission" date="2022-11" db="UniProtKB">
        <authorList>
            <consortium name="WormBaseParasite"/>
        </authorList>
    </citation>
    <scope>IDENTIFICATION</scope>
</reference>
<sequence>MAHRRGRIQMNRQRRRFVIVEFSSVGPRATLRSLKIGYCIKCGAKERIC</sequence>
<dbReference type="WBParaSite" id="PEQ_0000455001-mRNA-1">
    <property type="protein sequence ID" value="PEQ_0000455001-mRNA-1"/>
    <property type="gene ID" value="PEQ_0000455001"/>
</dbReference>
<evidence type="ECO:0000313" key="2">
    <source>
        <dbReference type="WBParaSite" id="PEQ_0000455001-mRNA-1"/>
    </source>
</evidence>